<evidence type="ECO:0000313" key="9">
    <source>
        <dbReference type="Proteomes" id="UP000282323"/>
    </source>
</evidence>
<feature type="region of interest" description="Disordered" evidence="6">
    <location>
        <begin position="146"/>
        <end position="185"/>
    </location>
</feature>
<feature type="domain" description="MPN" evidence="7">
    <location>
        <begin position="33"/>
        <end position="161"/>
    </location>
</feature>
<accession>A0A3N6M212</accession>
<comment type="caution">
    <text evidence="8">The sequence shown here is derived from an EMBL/GenBank/DDBJ whole genome shotgun (WGS) entry which is preliminary data.</text>
</comment>
<feature type="region of interest" description="Disordered" evidence="6">
    <location>
        <begin position="1"/>
        <end position="32"/>
    </location>
</feature>
<dbReference type="Pfam" id="PF14464">
    <property type="entry name" value="Prok-JAB"/>
    <property type="match status" value="1"/>
</dbReference>
<dbReference type="GO" id="GO:0008235">
    <property type="term" value="F:metalloexopeptidase activity"/>
    <property type="evidence" value="ECO:0007669"/>
    <property type="project" value="TreeGrafter"/>
</dbReference>
<keyword evidence="2" id="KW-0479">Metal-binding</keyword>
<evidence type="ECO:0000313" key="8">
    <source>
        <dbReference type="EMBL" id="RQG94394.1"/>
    </source>
</evidence>
<organism evidence="8 9">
    <name type="scientific">Natrarchaeobius chitinivorans</name>
    <dbReference type="NCBI Taxonomy" id="1679083"/>
    <lineage>
        <taxon>Archaea</taxon>
        <taxon>Methanobacteriati</taxon>
        <taxon>Methanobacteriota</taxon>
        <taxon>Stenosarchaea group</taxon>
        <taxon>Halobacteria</taxon>
        <taxon>Halobacteriales</taxon>
        <taxon>Natrialbaceae</taxon>
        <taxon>Natrarchaeobius</taxon>
    </lineage>
</organism>
<evidence type="ECO:0000256" key="6">
    <source>
        <dbReference type="SAM" id="MobiDB-lite"/>
    </source>
</evidence>
<dbReference type="InterPro" id="IPR051929">
    <property type="entry name" value="VirAsm_ModProt"/>
</dbReference>
<keyword evidence="4" id="KW-0862">Zinc</keyword>
<dbReference type="CDD" id="cd08070">
    <property type="entry name" value="MPN_like"/>
    <property type="match status" value="1"/>
</dbReference>
<dbReference type="GO" id="GO:0006508">
    <property type="term" value="P:proteolysis"/>
    <property type="evidence" value="ECO:0007669"/>
    <property type="project" value="UniProtKB-KW"/>
</dbReference>
<dbReference type="PANTHER" id="PTHR34858">
    <property type="entry name" value="CYSO-CYSTEINE PEPTIDASE"/>
    <property type="match status" value="1"/>
</dbReference>
<dbReference type="SMART" id="SM00232">
    <property type="entry name" value="JAB_MPN"/>
    <property type="match status" value="1"/>
</dbReference>
<dbReference type="PANTHER" id="PTHR34858:SF1">
    <property type="entry name" value="CYSO-CYSTEINE PEPTIDASE"/>
    <property type="match status" value="1"/>
</dbReference>
<protein>
    <submittedName>
        <fullName evidence="8">M67 family peptidase</fullName>
    </submittedName>
</protein>
<proteinExistence type="predicted"/>
<dbReference type="AlphaFoldDB" id="A0A3N6M212"/>
<keyword evidence="3" id="KW-0378">Hydrolase</keyword>
<feature type="region of interest" description="Disordered" evidence="6">
    <location>
        <begin position="59"/>
        <end position="84"/>
    </location>
</feature>
<dbReference type="RefSeq" id="WP_124195827.1">
    <property type="nucleotide sequence ID" value="NZ_REGA01000009.1"/>
</dbReference>
<evidence type="ECO:0000256" key="2">
    <source>
        <dbReference type="ARBA" id="ARBA00022723"/>
    </source>
</evidence>
<dbReference type="FunFam" id="3.40.140.10:FF:000085">
    <property type="entry name" value="Mov34/MPN/PAD-1 family protein"/>
    <property type="match status" value="1"/>
</dbReference>
<keyword evidence="5" id="KW-0482">Metalloprotease</keyword>
<dbReference type="InterPro" id="IPR053551">
    <property type="entry name" value="Metalloprotease_DSAMP"/>
</dbReference>
<dbReference type="GO" id="GO:0008270">
    <property type="term" value="F:zinc ion binding"/>
    <property type="evidence" value="ECO:0007669"/>
    <property type="project" value="TreeGrafter"/>
</dbReference>
<evidence type="ECO:0000259" key="7">
    <source>
        <dbReference type="PROSITE" id="PS50249"/>
    </source>
</evidence>
<evidence type="ECO:0000256" key="5">
    <source>
        <dbReference type="ARBA" id="ARBA00023049"/>
    </source>
</evidence>
<evidence type="ECO:0000256" key="1">
    <source>
        <dbReference type="ARBA" id="ARBA00022670"/>
    </source>
</evidence>
<feature type="compositionally biased region" description="Basic and acidic residues" evidence="6">
    <location>
        <begin position="174"/>
        <end position="185"/>
    </location>
</feature>
<dbReference type="InterPro" id="IPR037518">
    <property type="entry name" value="MPN"/>
</dbReference>
<dbReference type="OrthoDB" id="10589at2157"/>
<evidence type="ECO:0000256" key="4">
    <source>
        <dbReference type="ARBA" id="ARBA00022833"/>
    </source>
</evidence>
<dbReference type="EMBL" id="REGA01000009">
    <property type="protein sequence ID" value="RQG94394.1"/>
    <property type="molecule type" value="Genomic_DNA"/>
</dbReference>
<keyword evidence="9" id="KW-1185">Reference proteome</keyword>
<dbReference type="InterPro" id="IPR028090">
    <property type="entry name" value="JAB_dom_prok"/>
</dbReference>
<dbReference type="SUPFAM" id="SSF102712">
    <property type="entry name" value="JAB1/MPN domain"/>
    <property type="match status" value="1"/>
</dbReference>
<gene>
    <name evidence="8" type="ORF">EA473_11865</name>
</gene>
<evidence type="ECO:0000256" key="3">
    <source>
        <dbReference type="ARBA" id="ARBA00022801"/>
    </source>
</evidence>
<reference evidence="8 9" key="1">
    <citation type="submission" date="2018-10" db="EMBL/GenBank/DDBJ databases">
        <title>Natrarchaeobius chitinivorans gen. nov., sp. nov., and Natrarchaeobius haloalkaliphilus sp. nov., alkaliphilic, chitin-utilizing haloarchaea from hypersaline alkaline lakes.</title>
        <authorList>
            <person name="Sorokin D.Y."/>
            <person name="Elcheninov A.G."/>
            <person name="Kostrikina N.A."/>
            <person name="Bale N.J."/>
            <person name="Sinninghe Damste J.S."/>
            <person name="Khijniak T.V."/>
            <person name="Kublanov I.V."/>
            <person name="Toshchakov S.V."/>
        </authorList>
    </citation>
    <scope>NUCLEOTIDE SEQUENCE [LARGE SCALE GENOMIC DNA]</scope>
    <source>
        <strain evidence="8 9">AArcht4T</strain>
    </source>
</reference>
<sequence length="185" mass="20581">MNPTDDSREDGDPDGSGGCTDPDGSDGPLRPELVLPNAVHDEITKRAHDGRPREICGVLGGTFDPDESRVRSQYPAENVADTPRTRYRIDPEEQLEVFERLEDRGEEIVGFYHSHPRGPPRPSETDVATATWPDRSYVIVSLEPPDVGSWRWRSGDEDDGDEDPKLGVDGPSGRFERERIDLESG</sequence>
<name>A0A3N6M212_NATCH</name>
<dbReference type="Gene3D" id="3.40.140.10">
    <property type="entry name" value="Cytidine Deaminase, domain 2"/>
    <property type="match status" value="1"/>
</dbReference>
<dbReference type="NCBIfam" id="NF041370">
    <property type="entry name" value="desamp_Halo"/>
    <property type="match status" value="1"/>
</dbReference>
<keyword evidence="1" id="KW-0645">Protease</keyword>
<dbReference type="InterPro" id="IPR000555">
    <property type="entry name" value="JAMM/MPN+_dom"/>
</dbReference>
<dbReference type="PROSITE" id="PS50249">
    <property type="entry name" value="MPN"/>
    <property type="match status" value="1"/>
</dbReference>
<dbReference type="Proteomes" id="UP000282323">
    <property type="component" value="Unassembled WGS sequence"/>
</dbReference>